<protein>
    <recommendedName>
        <fullName evidence="5">DUF3159 domain-containing protein</fullName>
    </recommendedName>
</protein>
<feature type="transmembrane region" description="Helical" evidence="2">
    <location>
        <begin position="36"/>
        <end position="54"/>
    </location>
</feature>
<sequence length="282" mass="29987">MSDVSGTAPDDSTPQGMKVLAADEFSVTDAVGGVRGLLESVAPGLVFVVLFVITEDLRTTLIGSIAISVVAVLARVVQRAPVTPALSGLLGVGIGVLWAWRSGDAEDYFALGLWTNAIYSVGLLLSILVRWPVVGVVVEGLRSGFIEQLASDAKNDDASAATPDQAPTAGESGTDTARAGADDAEGATARSPGAFARWARWRHDRSLMRRYQAATWLWVGMFVLRLAVQVPLYVTGTVGWLGTARLVMGIPLFALTLWVTWLLVRRDRSPERAAASLPQDEA</sequence>
<keyword evidence="4" id="KW-1185">Reference proteome</keyword>
<dbReference type="AlphaFoldDB" id="A0A1H1SDK4"/>
<feature type="transmembrane region" description="Helical" evidence="2">
    <location>
        <begin position="60"/>
        <end position="77"/>
    </location>
</feature>
<feature type="transmembrane region" description="Helical" evidence="2">
    <location>
        <begin position="84"/>
        <end position="101"/>
    </location>
</feature>
<dbReference type="STRING" id="545619.SAMN04489860_1595"/>
<reference evidence="3 4" key="1">
    <citation type="submission" date="2016-10" db="EMBL/GenBank/DDBJ databases">
        <authorList>
            <person name="de Groot N.N."/>
        </authorList>
    </citation>
    <scope>NUCLEOTIDE SEQUENCE [LARGE SCALE GENOMIC DNA]</scope>
    <source>
        <strain evidence="3 4">DSM 22126</strain>
    </source>
</reference>
<feature type="transmembrane region" description="Helical" evidence="2">
    <location>
        <begin position="215"/>
        <end position="234"/>
    </location>
</feature>
<keyword evidence="2" id="KW-1133">Transmembrane helix</keyword>
<organism evidence="3 4">
    <name type="scientific">Paraoerskovia marina</name>
    <dbReference type="NCBI Taxonomy" id="545619"/>
    <lineage>
        <taxon>Bacteria</taxon>
        <taxon>Bacillati</taxon>
        <taxon>Actinomycetota</taxon>
        <taxon>Actinomycetes</taxon>
        <taxon>Micrococcales</taxon>
        <taxon>Cellulomonadaceae</taxon>
        <taxon>Paraoerskovia</taxon>
    </lineage>
</organism>
<evidence type="ECO:0000256" key="1">
    <source>
        <dbReference type="SAM" id="MobiDB-lite"/>
    </source>
</evidence>
<evidence type="ECO:0008006" key="5">
    <source>
        <dbReference type="Google" id="ProtNLM"/>
    </source>
</evidence>
<gene>
    <name evidence="3" type="ORF">SAMN04489860_1595</name>
</gene>
<evidence type="ECO:0000313" key="4">
    <source>
        <dbReference type="Proteomes" id="UP000185663"/>
    </source>
</evidence>
<dbReference type="PIRSF" id="PIRSF010219">
    <property type="entry name" value="UCP010219"/>
    <property type="match status" value="1"/>
</dbReference>
<name>A0A1H1SDK4_9CELL</name>
<feature type="transmembrane region" description="Helical" evidence="2">
    <location>
        <begin position="246"/>
        <end position="264"/>
    </location>
</feature>
<feature type="region of interest" description="Disordered" evidence="1">
    <location>
        <begin position="156"/>
        <end position="189"/>
    </location>
</feature>
<proteinExistence type="predicted"/>
<dbReference type="EMBL" id="LT629776">
    <property type="protein sequence ID" value="SDS45878.1"/>
    <property type="molecule type" value="Genomic_DNA"/>
</dbReference>
<keyword evidence="2" id="KW-0472">Membrane</keyword>
<dbReference type="eggNOG" id="ENOG5031MNQ">
    <property type="taxonomic scope" value="Bacteria"/>
</dbReference>
<dbReference type="Pfam" id="PF11361">
    <property type="entry name" value="DUF3159"/>
    <property type="match status" value="2"/>
</dbReference>
<dbReference type="InterPro" id="IPR016566">
    <property type="entry name" value="UCP010219"/>
</dbReference>
<evidence type="ECO:0000313" key="3">
    <source>
        <dbReference type="EMBL" id="SDS45878.1"/>
    </source>
</evidence>
<accession>A0A1H1SDK4</accession>
<evidence type="ECO:0000256" key="2">
    <source>
        <dbReference type="SAM" id="Phobius"/>
    </source>
</evidence>
<keyword evidence="2" id="KW-0812">Transmembrane</keyword>
<dbReference type="Proteomes" id="UP000185663">
    <property type="component" value="Chromosome I"/>
</dbReference>